<accession>A0AAU7QKP6</accession>
<sequence>MRLLRWIIPVLMLGLAACGPARKSVFPPTVSIQQLVVLPGGQWQLTVRIQNNSYAGMKFSSIDGQLQIAELVPVRLHANFDLDIPELAGDVVRIDVLPTSAMSQALAAIAGKGSAGSLAYRVSGSTTAKPEQEDKPRSFDFNGSDWISAVPGIANTYR</sequence>
<evidence type="ECO:0000256" key="1">
    <source>
        <dbReference type="SAM" id="SignalP"/>
    </source>
</evidence>
<evidence type="ECO:0000313" key="2">
    <source>
        <dbReference type="EMBL" id="XBS89318.1"/>
    </source>
</evidence>
<feature type="chain" id="PRO_5043448108" description="Late embryogenesis abundant protein LEA-2 subgroup domain-containing protein" evidence="1">
    <location>
        <begin position="24"/>
        <end position="158"/>
    </location>
</feature>
<reference evidence="2" key="1">
    <citation type="submission" date="2024-06" db="EMBL/GenBank/DDBJ databases">
        <authorList>
            <person name="Sun Y."/>
        </authorList>
    </citation>
    <scope>NUCLEOTIDE SEQUENCE</scope>
    <source>
        <strain evidence="2">IGA1.0</strain>
    </source>
</reference>
<feature type="signal peptide" evidence="1">
    <location>
        <begin position="1"/>
        <end position="23"/>
    </location>
</feature>
<dbReference type="EMBL" id="CP157948">
    <property type="protein sequence ID" value="XBS89318.1"/>
    <property type="molecule type" value="Genomic_DNA"/>
</dbReference>
<gene>
    <name evidence="2" type="ORF">ABNK63_13075</name>
</gene>
<organism evidence="2">
    <name type="scientific">Rhodanobacter sp. IGA1.0</name>
    <dbReference type="NCBI Taxonomy" id="3158582"/>
    <lineage>
        <taxon>Bacteria</taxon>
        <taxon>Pseudomonadati</taxon>
        <taxon>Pseudomonadota</taxon>
        <taxon>Gammaproteobacteria</taxon>
        <taxon>Lysobacterales</taxon>
        <taxon>Rhodanobacteraceae</taxon>
        <taxon>Rhodanobacter</taxon>
    </lineage>
</organism>
<name>A0AAU7QKP6_9GAMM</name>
<evidence type="ECO:0008006" key="3">
    <source>
        <dbReference type="Google" id="ProtNLM"/>
    </source>
</evidence>
<proteinExistence type="predicted"/>
<dbReference type="PROSITE" id="PS51257">
    <property type="entry name" value="PROKAR_LIPOPROTEIN"/>
    <property type="match status" value="1"/>
</dbReference>
<dbReference type="RefSeq" id="WP_350015874.1">
    <property type="nucleotide sequence ID" value="NZ_CP157948.1"/>
</dbReference>
<protein>
    <recommendedName>
        <fullName evidence="3">Late embryogenesis abundant protein LEA-2 subgroup domain-containing protein</fullName>
    </recommendedName>
</protein>
<dbReference type="AlphaFoldDB" id="A0AAU7QKP6"/>
<keyword evidence="1" id="KW-0732">Signal</keyword>